<feature type="region of interest" description="Disordered" evidence="1">
    <location>
        <begin position="1"/>
        <end position="20"/>
    </location>
</feature>
<keyword evidence="3" id="KW-1185">Reference proteome</keyword>
<evidence type="ECO:0000313" key="2">
    <source>
        <dbReference type="EMBL" id="KXS09103.1"/>
    </source>
</evidence>
<evidence type="ECO:0000313" key="3">
    <source>
        <dbReference type="Proteomes" id="UP000070544"/>
    </source>
</evidence>
<protein>
    <submittedName>
        <fullName evidence="2">Uncharacterized protein</fullName>
    </submittedName>
</protein>
<organism evidence="2 3">
    <name type="scientific">Gonapodya prolifera (strain JEL478)</name>
    <name type="common">Monoblepharis prolifera</name>
    <dbReference type="NCBI Taxonomy" id="1344416"/>
    <lineage>
        <taxon>Eukaryota</taxon>
        <taxon>Fungi</taxon>
        <taxon>Fungi incertae sedis</taxon>
        <taxon>Chytridiomycota</taxon>
        <taxon>Chytridiomycota incertae sedis</taxon>
        <taxon>Monoblepharidomycetes</taxon>
        <taxon>Monoblepharidales</taxon>
        <taxon>Gonapodyaceae</taxon>
        <taxon>Gonapodya</taxon>
    </lineage>
</organism>
<name>A0A138ZYA2_GONPJ</name>
<dbReference type="EMBL" id="KQ965891">
    <property type="protein sequence ID" value="KXS09103.1"/>
    <property type="molecule type" value="Genomic_DNA"/>
</dbReference>
<dbReference type="Proteomes" id="UP000070544">
    <property type="component" value="Unassembled WGS sequence"/>
</dbReference>
<evidence type="ECO:0000256" key="1">
    <source>
        <dbReference type="SAM" id="MobiDB-lite"/>
    </source>
</evidence>
<reference evidence="2 3" key="1">
    <citation type="journal article" date="2015" name="Genome Biol. Evol.">
        <title>Phylogenomic analyses indicate that early fungi evolved digesting cell walls of algal ancestors of land plants.</title>
        <authorList>
            <person name="Chang Y."/>
            <person name="Wang S."/>
            <person name="Sekimoto S."/>
            <person name="Aerts A.L."/>
            <person name="Choi C."/>
            <person name="Clum A."/>
            <person name="LaButti K.M."/>
            <person name="Lindquist E.A."/>
            <person name="Yee Ngan C."/>
            <person name="Ohm R.A."/>
            <person name="Salamov A.A."/>
            <person name="Grigoriev I.V."/>
            <person name="Spatafora J.W."/>
            <person name="Berbee M.L."/>
        </authorList>
    </citation>
    <scope>NUCLEOTIDE SEQUENCE [LARGE SCALE GENOMIC DNA]</scope>
    <source>
        <strain evidence="2 3">JEL478</strain>
    </source>
</reference>
<gene>
    <name evidence="2" type="ORF">M427DRAFT_39582</name>
</gene>
<dbReference type="AlphaFoldDB" id="A0A138ZYA2"/>
<proteinExistence type="predicted"/>
<sequence>MSGSSSADDSDSSWNAADLLDGLCDDDPSKEILDSGDGEQLDLDEIAADDALNLEENRLSGSAPALSLETPVMNGAHSAIDANAAVETIVQGFRVKRTQIQWENGFLRFVRWVK</sequence>
<accession>A0A138ZYA2</accession>